<dbReference type="Proteomes" id="UP000199643">
    <property type="component" value="Unassembled WGS sequence"/>
</dbReference>
<dbReference type="InterPro" id="IPR029060">
    <property type="entry name" value="PIN-like_dom_sf"/>
</dbReference>
<organism evidence="1 2">
    <name type="scientific">Pedobacter terrae</name>
    <dbReference type="NCBI Taxonomy" id="405671"/>
    <lineage>
        <taxon>Bacteria</taxon>
        <taxon>Pseudomonadati</taxon>
        <taxon>Bacteroidota</taxon>
        <taxon>Sphingobacteriia</taxon>
        <taxon>Sphingobacteriales</taxon>
        <taxon>Sphingobacteriaceae</taxon>
        <taxon>Pedobacter</taxon>
    </lineage>
</organism>
<evidence type="ECO:0000313" key="1">
    <source>
        <dbReference type="EMBL" id="SDF73826.1"/>
    </source>
</evidence>
<evidence type="ECO:0000313" key="2">
    <source>
        <dbReference type="Proteomes" id="UP000199643"/>
    </source>
</evidence>
<sequence length="50" mass="5572">MALFDTNIFIEIYKGNFSVIETVKSIGQNCIAVSDVTCGELLYGARNRKE</sequence>
<dbReference type="STRING" id="405671.SAMN05421827_101371"/>
<accession>A0A1G7NIN2</accession>
<name>A0A1G7NIN2_9SPHI</name>
<evidence type="ECO:0008006" key="3">
    <source>
        <dbReference type="Google" id="ProtNLM"/>
    </source>
</evidence>
<gene>
    <name evidence="1" type="ORF">SAMN05421827_101371</name>
</gene>
<dbReference type="EMBL" id="FNCH01000001">
    <property type="protein sequence ID" value="SDF73826.1"/>
    <property type="molecule type" value="Genomic_DNA"/>
</dbReference>
<keyword evidence="2" id="KW-1185">Reference proteome</keyword>
<dbReference type="SUPFAM" id="SSF88723">
    <property type="entry name" value="PIN domain-like"/>
    <property type="match status" value="1"/>
</dbReference>
<protein>
    <recommendedName>
        <fullName evidence="3">PIN domain-containing protein</fullName>
    </recommendedName>
</protein>
<reference evidence="2" key="1">
    <citation type="submission" date="2016-10" db="EMBL/GenBank/DDBJ databases">
        <authorList>
            <person name="Varghese N."/>
            <person name="Submissions S."/>
        </authorList>
    </citation>
    <scope>NUCLEOTIDE SEQUENCE [LARGE SCALE GENOMIC DNA]</scope>
    <source>
        <strain evidence="2">DSM 17933</strain>
    </source>
</reference>
<dbReference type="AlphaFoldDB" id="A0A1G7NIN2"/>
<proteinExistence type="predicted"/>
<dbReference type="Gene3D" id="3.40.50.1010">
    <property type="entry name" value="5'-nuclease"/>
    <property type="match status" value="1"/>
</dbReference>